<dbReference type="PANTHER" id="PTHR36448">
    <property type="entry name" value="BLR7373 PROTEIN"/>
    <property type="match status" value="1"/>
</dbReference>
<dbReference type="PANTHER" id="PTHR36448:SF2">
    <property type="entry name" value="CUPIN TYPE-1 DOMAIN-CONTAINING PROTEIN"/>
    <property type="match status" value="1"/>
</dbReference>
<dbReference type="PIRSF" id="PIRSF019307">
    <property type="entry name" value="UCP019307"/>
    <property type="match status" value="1"/>
</dbReference>
<gene>
    <name evidence="2" type="ORF">FHY64_07615</name>
</gene>
<keyword evidence="3" id="KW-1185">Reference proteome</keyword>
<dbReference type="Proteomes" id="UP000314011">
    <property type="component" value="Unassembled WGS sequence"/>
</dbReference>
<protein>
    <submittedName>
        <fullName evidence="2">Cupin domain-containing protein</fullName>
    </submittedName>
</protein>
<dbReference type="EMBL" id="VFFF01000001">
    <property type="protein sequence ID" value="TNY34341.1"/>
    <property type="molecule type" value="Genomic_DNA"/>
</dbReference>
<dbReference type="SUPFAM" id="SSF51182">
    <property type="entry name" value="RmlC-like cupins"/>
    <property type="match status" value="1"/>
</dbReference>
<name>A0A5C5GKM7_9RHOB</name>
<sequence length="153" mass="16286">MVPANGGIPNHPAWPALLVRSAVAPDQIEETFLANGWRGTWRWSVYDYHHFHPASHEVLGVAAGSAVIHVGGPDGPQLDVQAGDVMILPAGVGHKRVSASSDFAVIGAYPPGQESPEICRADPASVVQMVARVAEVPRPDCPLGRRLTDDSWT</sequence>
<evidence type="ECO:0000259" key="1">
    <source>
        <dbReference type="Pfam" id="PF07883"/>
    </source>
</evidence>
<dbReference type="OrthoDB" id="9791759at2"/>
<comment type="caution">
    <text evidence="2">The sequence shown here is derived from an EMBL/GenBank/DDBJ whole genome shotgun (WGS) entry which is preliminary data.</text>
</comment>
<dbReference type="Gene3D" id="2.60.120.10">
    <property type="entry name" value="Jelly Rolls"/>
    <property type="match status" value="1"/>
</dbReference>
<proteinExistence type="predicted"/>
<dbReference type="InterPro" id="IPR013096">
    <property type="entry name" value="Cupin_2"/>
</dbReference>
<dbReference type="InterPro" id="IPR047121">
    <property type="entry name" value="YjiB-like"/>
</dbReference>
<dbReference type="AlphaFoldDB" id="A0A5C5GKM7"/>
<dbReference type="InterPro" id="IPR011051">
    <property type="entry name" value="RmlC_Cupin_sf"/>
</dbReference>
<evidence type="ECO:0000313" key="3">
    <source>
        <dbReference type="Proteomes" id="UP000314011"/>
    </source>
</evidence>
<evidence type="ECO:0000313" key="2">
    <source>
        <dbReference type="EMBL" id="TNY34341.1"/>
    </source>
</evidence>
<dbReference type="Pfam" id="PF07883">
    <property type="entry name" value="Cupin_2"/>
    <property type="match status" value="1"/>
</dbReference>
<reference evidence="2 3" key="1">
    <citation type="submission" date="2019-06" db="EMBL/GenBank/DDBJ databases">
        <title>Genome of new Rhodobacteraceae sp. SM1903.</title>
        <authorList>
            <person name="Ren X."/>
        </authorList>
    </citation>
    <scope>NUCLEOTIDE SEQUENCE [LARGE SCALE GENOMIC DNA]</scope>
    <source>
        <strain evidence="2 3">SM1903</strain>
    </source>
</reference>
<organism evidence="2 3">
    <name type="scientific">Pelagovum pacificum</name>
    <dbReference type="NCBI Taxonomy" id="2588711"/>
    <lineage>
        <taxon>Bacteria</taxon>
        <taxon>Pseudomonadati</taxon>
        <taxon>Pseudomonadota</taxon>
        <taxon>Alphaproteobacteria</taxon>
        <taxon>Rhodobacterales</taxon>
        <taxon>Paracoccaceae</taxon>
        <taxon>Pelagovum</taxon>
    </lineage>
</organism>
<dbReference type="InterPro" id="IPR014710">
    <property type="entry name" value="RmlC-like_jellyroll"/>
</dbReference>
<accession>A0A5C5GKM7</accession>
<dbReference type="InterPro" id="IPR014500">
    <property type="entry name" value="UCP019307_cupin"/>
</dbReference>
<feature type="domain" description="Cupin type-2" evidence="1">
    <location>
        <begin position="49"/>
        <end position="100"/>
    </location>
</feature>
<dbReference type="CDD" id="cd02219">
    <property type="entry name" value="cupin_YjlB-like"/>
    <property type="match status" value="1"/>
</dbReference>